<dbReference type="Gene3D" id="3.90.1170.20">
    <property type="entry name" value="Quinolinate phosphoribosyl transferase, N-terminal domain"/>
    <property type="match status" value="2"/>
</dbReference>
<dbReference type="PANTHER" id="PTHR32179">
    <property type="entry name" value="NICOTINATE-NUCLEOTIDE PYROPHOSPHORYLASE [CARBOXYLATING]"/>
    <property type="match status" value="1"/>
</dbReference>
<evidence type="ECO:0000259" key="14">
    <source>
        <dbReference type="Pfam" id="PF04082"/>
    </source>
</evidence>
<comment type="subunit">
    <text evidence="4">Hexamer formed by 3 homodimers.</text>
</comment>
<evidence type="ECO:0000256" key="5">
    <source>
        <dbReference type="ARBA" id="ARBA00011944"/>
    </source>
</evidence>
<dbReference type="OrthoDB" id="10067394at2759"/>
<dbReference type="GO" id="GO:0005737">
    <property type="term" value="C:cytoplasm"/>
    <property type="evidence" value="ECO:0007669"/>
    <property type="project" value="TreeGrafter"/>
</dbReference>
<evidence type="ECO:0000256" key="3">
    <source>
        <dbReference type="ARBA" id="ARBA00009400"/>
    </source>
</evidence>
<dbReference type="UniPathway" id="UPA00253">
    <property type="reaction ID" value="UER00331"/>
</dbReference>
<proteinExistence type="inferred from homology"/>
<evidence type="ECO:0000313" key="16">
    <source>
        <dbReference type="Proteomes" id="UP000799770"/>
    </source>
</evidence>
<name>A0A6A5ZQM9_9PLEO</name>
<dbReference type="InterPro" id="IPR013785">
    <property type="entry name" value="Aldolase_TIM"/>
</dbReference>
<keyword evidence="16" id="KW-1185">Reference proteome</keyword>
<dbReference type="AlphaFoldDB" id="A0A6A5ZQM9"/>
<dbReference type="GO" id="GO:0004514">
    <property type="term" value="F:nicotinate-nucleotide diphosphorylase (carboxylating) activity"/>
    <property type="evidence" value="ECO:0007669"/>
    <property type="project" value="UniProtKB-EC"/>
</dbReference>
<dbReference type="GO" id="GO:0009435">
    <property type="term" value="P:NAD+ biosynthetic process"/>
    <property type="evidence" value="ECO:0007669"/>
    <property type="project" value="UniProtKB-UniPathway"/>
</dbReference>
<dbReference type="PANTHER" id="PTHR32179:SF3">
    <property type="entry name" value="NICOTINATE-NUCLEOTIDE PYROPHOSPHORYLASE [CARBOXYLATING]"/>
    <property type="match status" value="1"/>
</dbReference>
<comment type="function">
    <text evidence="1">Involved in the catabolism of quinolinic acid (QA).</text>
</comment>
<evidence type="ECO:0000313" key="15">
    <source>
        <dbReference type="EMBL" id="KAF2121990.1"/>
    </source>
</evidence>
<evidence type="ECO:0000256" key="11">
    <source>
        <dbReference type="ARBA" id="ARBA00033102"/>
    </source>
</evidence>
<dbReference type="NCBIfam" id="TIGR00078">
    <property type="entry name" value="nadC"/>
    <property type="match status" value="1"/>
</dbReference>
<organism evidence="15 16">
    <name type="scientific">Lophiotrema nucula</name>
    <dbReference type="NCBI Taxonomy" id="690887"/>
    <lineage>
        <taxon>Eukaryota</taxon>
        <taxon>Fungi</taxon>
        <taxon>Dikarya</taxon>
        <taxon>Ascomycota</taxon>
        <taxon>Pezizomycotina</taxon>
        <taxon>Dothideomycetes</taxon>
        <taxon>Pleosporomycetidae</taxon>
        <taxon>Pleosporales</taxon>
        <taxon>Lophiotremataceae</taxon>
        <taxon>Lophiotrema</taxon>
    </lineage>
</organism>
<dbReference type="Gene3D" id="3.20.20.70">
    <property type="entry name" value="Aldolase class I"/>
    <property type="match status" value="1"/>
</dbReference>
<dbReference type="Pfam" id="PF04082">
    <property type="entry name" value="Fungal_trans"/>
    <property type="match status" value="1"/>
</dbReference>
<evidence type="ECO:0000259" key="13">
    <source>
        <dbReference type="Pfam" id="PF01729"/>
    </source>
</evidence>
<dbReference type="InterPro" id="IPR036068">
    <property type="entry name" value="Nicotinate_pribotase-like_C"/>
</dbReference>
<evidence type="ECO:0000256" key="6">
    <source>
        <dbReference type="ARBA" id="ARBA00020990"/>
    </source>
</evidence>
<evidence type="ECO:0000256" key="7">
    <source>
        <dbReference type="ARBA" id="ARBA00022642"/>
    </source>
</evidence>
<dbReference type="InterPro" id="IPR007219">
    <property type="entry name" value="XnlR_reg_dom"/>
</dbReference>
<dbReference type="InterPro" id="IPR037128">
    <property type="entry name" value="Quinolinate_PRibosylTase_N_sf"/>
</dbReference>
<evidence type="ECO:0000256" key="2">
    <source>
        <dbReference type="ARBA" id="ARBA00004893"/>
    </source>
</evidence>
<dbReference type="GO" id="GO:0008270">
    <property type="term" value="F:zinc ion binding"/>
    <property type="evidence" value="ECO:0007669"/>
    <property type="project" value="InterPro"/>
</dbReference>
<dbReference type="GO" id="GO:0003677">
    <property type="term" value="F:DNA binding"/>
    <property type="evidence" value="ECO:0007669"/>
    <property type="project" value="InterPro"/>
</dbReference>
<evidence type="ECO:0000256" key="9">
    <source>
        <dbReference type="ARBA" id="ARBA00022679"/>
    </source>
</evidence>
<feature type="domain" description="Xylanolytic transcriptional activator regulatory" evidence="14">
    <location>
        <begin position="339"/>
        <end position="452"/>
    </location>
</feature>
<dbReference type="InterPro" id="IPR002638">
    <property type="entry name" value="Quinolinate_PRibosylTrfase_C"/>
</dbReference>
<dbReference type="FunFam" id="3.20.20.70:FF:000090">
    <property type="entry name" value="Nicotinate-nucleotide pyrophosphorylase [carboxylating]"/>
    <property type="match status" value="1"/>
</dbReference>
<keyword evidence="9 15" id="KW-0808">Transferase</keyword>
<feature type="domain" description="Quinolinate phosphoribosyl transferase C-terminal" evidence="13">
    <location>
        <begin position="76"/>
        <end position="244"/>
    </location>
</feature>
<comment type="similarity">
    <text evidence="3">Belongs to the NadC/ModD family.</text>
</comment>
<dbReference type="GO" id="GO:0006351">
    <property type="term" value="P:DNA-templated transcription"/>
    <property type="evidence" value="ECO:0007669"/>
    <property type="project" value="InterPro"/>
</dbReference>
<sequence>MAEGAPAHGTVAHLLPQTYKRLVSEWLEEDTPSFDYGGFVVGEELSEAKLLGKSPVRKLLLGERVALNTLARCSGVATKSARLLKLLRDAGYKNTLAGTRKTTPGFRLVEKYGMLVGGVDQHRVDLSSMTMLKDNHIVAAGSITNAVRAAKSAGGFAIKVEVECQSFEEADEAIAAGADIVMLDNFSPDGVKVAAKDLKEKWGRATGDRKPFLVEVSGGLTEENVEPYVCEDVDIVSTSSIHQGRSDEAIPRFHVTGQRNPMADAMTFNVNMDRLLDLYYENFHLSTPVALPLHFLIMRRNTGNHGMDELLNILHWIGSIYAPSTPSEPYYDVAYQSLVQPPMPRTPFTVQAMLLFAIAQHHCDFRPESRVTLDTAISIALELGMNTKDFAHQYGEGSPILEESWRRTYFFLRQCDQHFAIVISNPFYTLRDVPITVDLPCDDEFYESGQIPPPFTWSEYEAREFADVEVVYSSITYLYDIARVVPFIMKSFLDTGTVSDALISSVDTKIAIWHSLLPACKKDPLRHNGSVDEVMFLALEISVILTLGMHRPFSSLVYSLEELSTKSFASPVPYIEPVRLGRAAHTARALKAADTQTKLLAIPCTIEHHHVFVLCIVAAIAVAQISACNTLLEDHALSIARDRVRLSIGFLNAMGSLWPLARKMAQEVKSVARKTLCGVQTVEQAAVDEIEIPRDDMIWPIDTSTTNIDIYSGIVLPMDIWDVDMNAQSSSSSSSGML</sequence>
<evidence type="ECO:0000256" key="10">
    <source>
        <dbReference type="ARBA" id="ARBA00023242"/>
    </source>
</evidence>
<evidence type="ECO:0000256" key="1">
    <source>
        <dbReference type="ARBA" id="ARBA00003237"/>
    </source>
</evidence>
<dbReference type="Pfam" id="PF01729">
    <property type="entry name" value="QRPTase_C"/>
    <property type="match status" value="1"/>
</dbReference>
<dbReference type="SUPFAM" id="SSF51690">
    <property type="entry name" value="Nicotinate/Quinolinate PRTase C-terminal domain-like"/>
    <property type="match status" value="1"/>
</dbReference>
<dbReference type="EMBL" id="ML977311">
    <property type="protein sequence ID" value="KAF2121990.1"/>
    <property type="molecule type" value="Genomic_DNA"/>
</dbReference>
<comment type="catalytic activity">
    <reaction evidence="12">
        <text>nicotinate beta-D-ribonucleotide + CO2 + diphosphate = quinolinate + 5-phospho-alpha-D-ribose 1-diphosphate + 2 H(+)</text>
        <dbReference type="Rhea" id="RHEA:12733"/>
        <dbReference type="ChEBI" id="CHEBI:15378"/>
        <dbReference type="ChEBI" id="CHEBI:16526"/>
        <dbReference type="ChEBI" id="CHEBI:29959"/>
        <dbReference type="ChEBI" id="CHEBI:33019"/>
        <dbReference type="ChEBI" id="CHEBI:57502"/>
        <dbReference type="ChEBI" id="CHEBI:58017"/>
        <dbReference type="EC" id="2.4.2.19"/>
    </reaction>
</comment>
<comment type="pathway">
    <text evidence="2">Cofactor biosynthesis; NAD(+) biosynthesis; nicotinate D-ribonucleotide from quinolinate: step 1/1.</text>
</comment>
<dbReference type="GO" id="GO:0034213">
    <property type="term" value="P:quinolinate catabolic process"/>
    <property type="evidence" value="ECO:0007669"/>
    <property type="project" value="TreeGrafter"/>
</dbReference>
<evidence type="ECO:0000256" key="12">
    <source>
        <dbReference type="ARBA" id="ARBA00047445"/>
    </source>
</evidence>
<dbReference type="SUPFAM" id="SSF54675">
    <property type="entry name" value="Nicotinate/Quinolinate PRTase N-terminal domain-like"/>
    <property type="match status" value="1"/>
</dbReference>
<keyword evidence="8" id="KW-0328">Glycosyltransferase</keyword>
<dbReference type="Proteomes" id="UP000799770">
    <property type="component" value="Unassembled WGS sequence"/>
</dbReference>
<dbReference type="InterPro" id="IPR027277">
    <property type="entry name" value="NadC/ModD"/>
</dbReference>
<gene>
    <name evidence="15" type="ORF">BDV96DRAFT_483374</name>
</gene>
<accession>A0A6A5ZQM9</accession>
<dbReference type="InterPro" id="IPR004393">
    <property type="entry name" value="NadC"/>
</dbReference>
<reference evidence="15" key="1">
    <citation type="journal article" date="2020" name="Stud. Mycol.">
        <title>101 Dothideomycetes genomes: a test case for predicting lifestyles and emergence of pathogens.</title>
        <authorList>
            <person name="Haridas S."/>
            <person name="Albert R."/>
            <person name="Binder M."/>
            <person name="Bloem J."/>
            <person name="Labutti K."/>
            <person name="Salamov A."/>
            <person name="Andreopoulos B."/>
            <person name="Baker S."/>
            <person name="Barry K."/>
            <person name="Bills G."/>
            <person name="Bluhm B."/>
            <person name="Cannon C."/>
            <person name="Castanera R."/>
            <person name="Culley D."/>
            <person name="Daum C."/>
            <person name="Ezra D."/>
            <person name="Gonzalez J."/>
            <person name="Henrissat B."/>
            <person name="Kuo A."/>
            <person name="Liang C."/>
            <person name="Lipzen A."/>
            <person name="Lutzoni F."/>
            <person name="Magnuson J."/>
            <person name="Mondo S."/>
            <person name="Nolan M."/>
            <person name="Ohm R."/>
            <person name="Pangilinan J."/>
            <person name="Park H.-J."/>
            <person name="Ramirez L."/>
            <person name="Alfaro M."/>
            <person name="Sun H."/>
            <person name="Tritt A."/>
            <person name="Yoshinaga Y."/>
            <person name="Zwiers L.-H."/>
            <person name="Turgeon B."/>
            <person name="Goodwin S."/>
            <person name="Spatafora J."/>
            <person name="Crous P."/>
            <person name="Grigoriev I."/>
        </authorList>
    </citation>
    <scope>NUCLEOTIDE SEQUENCE</scope>
    <source>
        <strain evidence="15">CBS 627.86</strain>
    </source>
</reference>
<evidence type="ECO:0000256" key="4">
    <source>
        <dbReference type="ARBA" id="ARBA00011218"/>
    </source>
</evidence>
<dbReference type="EC" id="2.4.2.19" evidence="5"/>
<keyword evidence="10" id="KW-0539">Nucleus</keyword>
<dbReference type="CDD" id="cd12148">
    <property type="entry name" value="fungal_TF_MHR"/>
    <property type="match status" value="1"/>
</dbReference>
<keyword evidence="7" id="KW-0662">Pyridine nucleotide biosynthesis</keyword>
<evidence type="ECO:0000256" key="8">
    <source>
        <dbReference type="ARBA" id="ARBA00022676"/>
    </source>
</evidence>
<protein>
    <recommendedName>
        <fullName evidence="6">Nicotinate-nucleotide pyrophosphorylase [carboxylating]</fullName>
        <ecNumber evidence="5">2.4.2.19</ecNumber>
    </recommendedName>
    <alternativeName>
        <fullName evidence="11">Quinolinate phosphoribosyltransferase [decarboxylating]</fullName>
    </alternativeName>
</protein>